<reference evidence="3" key="1">
    <citation type="journal article" date="2019" name="Int. J. Syst. Evol. Microbiol.">
        <title>The Global Catalogue of Microorganisms (GCM) 10K type strain sequencing project: providing services to taxonomists for standard genome sequencing and annotation.</title>
        <authorList>
            <consortium name="The Broad Institute Genomics Platform"/>
            <consortium name="The Broad Institute Genome Sequencing Center for Infectious Disease"/>
            <person name="Wu L."/>
            <person name="Ma J."/>
        </authorList>
    </citation>
    <scope>NUCLEOTIDE SEQUENCE [LARGE SCALE GENOMIC DNA]</scope>
    <source>
        <strain evidence="3">JCM 17316</strain>
    </source>
</reference>
<evidence type="ECO:0000313" key="2">
    <source>
        <dbReference type="EMBL" id="GAA4146476.1"/>
    </source>
</evidence>
<evidence type="ECO:0000313" key="3">
    <source>
        <dbReference type="Proteomes" id="UP001500266"/>
    </source>
</evidence>
<name>A0ABP7Z3B6_9ACTN</name>
<proteinExistence type="predicted"/>
<feature type="chain" id="PRO_5045435098" evidence="1">
    <location>
        <begin position="21"/>
        <end position="85"/>
    </location>
</feature>
<gene>
    <name evidence="2" type="ORF">GCM10022416_39040</name>
</gene>
<sequence length="85" mass="8933">MVFFQASVISFLAAKPPANAAAPATSRQPMSPFSAMLVLPLSDSPRRYRKPPAGHGKSRPVIRSVPRDGALIHARTADAVPSIGA</sequence>
<feature type="signal peptide" evidence="1">
    <location>
        <begin position="1"/>
        <end position="20"/>
    </location>
</feature>
<dbReference type="EMBL" id="BAABDO010000061">
    <property type="protein sequence ID" value="GAA4146476.1"/>
    <property type="molecule type" value="Genomic_DNA"/>
</dbReference>
<comment type="caution">
    <text evidence="2">The sequence shown here is derived from an EMBL/GenBank/DDBJ whole genome shotgun (WGS) entry which is preliminary data.</text>
</comment>
<organism evidence="2 3">
    <name type="scientific">Actinomadura keratinilytica</name>
    <dbReference type="NCBI Taxonomy" id="547461"/>
    <lineage>
        <taxon>Bacteria</taxon>
        <taxon>Bacillati</taxon>
        <taxon>Actinomycetota</taxon>
        <taxon>Actinomycetes</taxon>
        <taxon>Streptosporangiales</taxon>
        <taxon>Thermomonosporaceae</taxon>
        <taxon>Actinomadura</taxon>
    </lineage>
</organism>
<dbReference type="Proteomes" id="UP001500266">
    <property type="component" value="Unassembled WGS sequence"/>
</dbReference>
<protein>
    <submittedName>
        <fullName evidence="2">Uncharacterized protein</fullName>
    </submittedName>
</protein>
<keyword evidence="3" id="KW-1185">Reference proteome</keyword>
<keyword evidence="1" id="KW-0732">Signal</keyword>
<accession>A0ABP7Z3B6</accession>
<evidence type="ECO:0000256" key="1">
    <source>
        <dbReference type="SAM" id="SignalP"/>
    </source>
</evidence>